<name>A0A0E0KJT4_ORYPU</name>
<proteinExistence type="predicted"/>
<protein>
    <submittedName>
        <fullName evidence="2">Uncharacterized protein</fullName>
    </submittedName>
</protein>
<evidence type="ECO:0000313" key="2">
    <source>
        <dbReference type="EnsemblPlants" id="OPUNC03G33410.1"/>
    </source>
</evidence>
<keyword evidence="3" id="KW-1185">Reference proteome</keyword>
<reference evidence="2" key="1">
    <citation type="submission" date="2015-04" db="UniProtKB">
        <authorList>
            <consortium name="EnsemblPlants"/>
        </authorList>
    </citation>
    <scope>IDENTIFICATION</scope>
</reference>
<reference evidence="2" key="2">
    <citation type="submission" date="2018-05" db="EMBL/GenBank/DDBJ databases">
        <title>OpunRS2 (Oryza punctata Reference Sequence Version 2).</title>
        <authorList>
            <person name="Zhang J."/>
            <person name="Kudrna D."/>
            <person name="Lee S."/>
            <person name="Talag J."/>
            <person name="Welchert J."/>
            <person name="Wing R.A."/>
        </authorList>
    </citation>
    <scope>NUCLEOTIDE SEQUENCE [LARGE SCALE GENOMIC DNA]</scope>
</reference>
<dbReference type="HOGENOM" id="CLU_2835629_0_0_1"/>
<feature type="compositionally biased region" description="Pro residues" evidence="1">
    <location>
        <begin position="50"/>
        <end position="59"/>
    </location>
</feature>
<dbReference type="EnsemblPlants" id="OPUNC03G33410.1">
    <property type="protein sequence ID" value="OPUNC03G33410.1"/>
    <property type="gene ID" value="OPUNC03G33410"/>
</dbReference>
<organism evidence="2">
    <name type="scientific">Oryza punctata</name>
    <name type="common">Red rice</name>
    <dbReference type="NCBI Taxonomy" id="4537"/>
    <lineage>
        <taxon>Eukaryota</taxon>
        <taxon>Viridiplantae</taxon>
        <taxon>Streptophyta</taxon>
        <taxon>Embryophyta</taxon>
        <taxon>Tracheophyta</taxon>
        <taxon>Spermatophyta</taxon>
        <taxon>Magnoliopsida</taxon>
        <taxon>Liliopsida</taxon>
        <taxon>Poales</taxon>
        <taxon>Poaceae</taxon>
        <taxon>BOP clade</taxon>
        <taxon>Oryzoideae</taxon>
        <taxon>Oryzeae</taxon>
        <taxon>Oryzinae</taxon>
        <taxon>Oryza</taxon>
    </lineage>
</organism>
<evidence type="ECO:0000313" key="3">
    <source>
        <dbReference type="Proteomes" id="UP000026962"/>
    </source>
</evidence>
<dbReference type="Proteomes" id="UP000026962">
    <property type="component" value="Chromosome 3"/>
</dbReference>
<evidence type="ECO:0000256" key="1">
    <source>
        <dbReference type="SAM" id="MobiDB-lite"/>
    </source>
</evidence>
<feature type="region of interest" description="Disordered" evidence="1">
    <location>
        <begin position="39"/>
        <end position="66"/>
    </location>
</feature>
<accession>A0A0E0KJT4</accession>
<sequence length="66" mass="7503">MAEWSTLPADLINRIASCFLDTGYLDYYMGLPRRLPRLALRHRRPQGERPGPPLPPPPLGHARRGN</sequence>
<dbReference type="Gramene" id="OPUNC03G33410.1">
    <property type="protein sequence ID" value="OPUNC03G33410.1"/>
    <property type="gene ID" value="OPUNC03G33410"/>
</dbReference>
<dbReference type="AlphaFoldDB" id="A0A0E0KJT4"/>